<dbReference type="EMBL" id="MN740844">
    <property type="protein sequence ID" value="QHU14598.1"/>
    <property type="molecule type" value="Genomic_DNA"/>
</dbReference>
<evidence type="ECO:0000313" key="1">
    <source>
        <dbReference type="EMBL" id="QHU14598.1"/>
    </source>
</evidence>
<evidence type="ECO:0008006" key="2">
    <source>
        <dbReference type="Google" id="ProtNLM"/>
    </source>
</evidence>
<dbReference type="AlphaFoldDB" id="A0A6C0KE50"/>
<proteinExistence type="predicted"/>
<organism evidence="1">
    <name type="scientific">viral metagenome</name>
    <dbReference type="NCBI Taxonomy" id="1070528"/>
    <lineage>
        <taxon>unclassified sequences</taxon>
        <taxon>metagenomes</taxon>
        <taxon>organismal metagenomes</taxon>
    </lineage>
</organism>
<protein>
    <recommendedName>
        <fullName evidence="2">Thioredoxin domain-containing protein</fullName>
    </recommendedName>
</protein>
<sequence>MKTETESQAWLFYHPECGHCREFIDMAQKNEKLVKRINMVDVSQNTDRLPEWLDRIPALQIGNDIYKGTALFEWCAEHSKKQELEAGPNMNSKGGFSASPFSSLGNETVHSNFSEIGSRNGSEGIDSDKVSAMQKVEISEIEASRSADLRSMMR</sequence>
<dbReference type="CDD" id="cd01659">
    <property type="entry name" value="TRX_superfamily"/>
    <property type="match status" value="1"/>
</dbReference>
<reference evidence="1" key="1">
    <citation type="journal article" date="2020" name="Nature">
        <title>Giant virus diversity and host interactions through global metagenomics.</title>
        <authorList>
            <person name="Schulz F."/>
            <person name="Roux S."/>
            <person name="Paez-Espino D."/>
            <person name="Jungbluth S."/>
            <person name="Walsh D.A."/>
            <person name="Denef V.J."/>
            <person name="McMahon K.D."/>
            <person name="Konstantinidis K.T."/>
            <person name="Eloe-Fadrosh E.A."/>
            <person name="Kyrpides N.C."/>
            <person name="Woyke T."/>
        </authorList>
    </citation>
    <scope>NUCLEOTIDE SEQUENCE</scope>
    <source>
        <strain evidence="1">GVMAG-S-1102113-126</strain>
    </source>
</reference>
<accession>A0A6C0KE50</accession>
<name>A0A6C0KE50_9ZZZZ</name>